<evidence type="ECO:0000313" key="2">
    <source>
        <dbReference type="Proteomes" id="UP000789920"/>
    </source>
</evidence>
<dbReference type="EMBL" id="CAJVQC010036549">
    <property type="protein sequence ID" value="CAG8761588.1"/>
    <property type="molecule type" value="Genomic_DNA"/>
</dbReference>
<organism evidence="1 2">
    <name type="scientific">Racocetra persica</name>
    <dbReference type="NCBI Taxonomy" id="160502"/>
    <lineage>
        <taxon>Eukaryota</taxon>
        <taxon>Fungi</taxon>
        <taxon>Fungi incertae sedis</taxon>
        <taxon>Mucoromycota</taxon>
        <taxon>Glomeromycotina</taxon>
        <taxon>Glomeromycetes</taxon>
        <taxon>Diversisporales</taxon>
        <taxon>Gigasporaceae</taxon>
        <taxon>Racocetra</taxon>
    </lineage>
</organism>
<comment type="caution">
    <text evidence="1">The sequence shown here is derived from an EMBL/GenBank/DDBJ whole genome shotgun (WGS) entry which is preliminary data.</text>
</comment>
<feature type="non-terminal residue" evidence="1">
    <location>
        <position position="1"/>
    </location>
</feature>
<accession>A0ACA9QPL6</accession>
<gene>
    <name evidence="1" type="ORF">RPERSI_LOCUS15290</name>
</gene>
<proteinExistence type="predicted"/>
<dbReference type="Proteomes" id="UP000789920">
    <property type="component" value="Unassembled WGS sequence"/>
</dbReference>
<sequence>LPTFTESMFDGQQDNYYLQLQIEHSNLFELSDSESYSMDTNNQHKYLYYICVDDTFKTFEEIGRKLDRYTIERGFVVRKRHIHTCDDGSIWNATWVYTNKRLKNDAADLLNYFLRQKALDPGCIVEPVIGDIDNELRDEYYASEPDFTNTCIKDDYDLQQIYLNSFLYNISHDSIKEAWHIVRLTEDDQKDNQEDDQEVDQEDDQENNQENTIQVTNPKLYKLK</sequence>
<reference evidence="1" key="1">
    <citation type="submission" date="2021-06" db="EMBL/GenBank/DDBJ databases">
        <authorList>
            <person name="Kallberg Y."/>
            <person name="Tangrot J."/>
            <person name="Rosling A."/>
        </authorList>
    </citation>
    <scope>NUCLEOTIDE SEQUENCE</scope>
    <source>
        <strain evidence="1">MA461A</strain>
    </source>
</reference>
<name>A0ACA9QPL6_9GLOM</name>
<protein>
    <submittedName>
        <fullName evidence="1">2164_t:CDS:1</fullName>
    </submittedName>
</protein>
<evidence type="ECO:0000313" key="1">
    <source>
        <dbReference type="EMBL" id="CAG8761588.1"/>
    </source>
</evidence>
<feature type="non-terminal residue" evidence="1">
    <location>
        <position position="224"/>
    </location>
</feature>
<keyword evidence="2" id="KW-1185">Reference proteome</keyword>